<dbReference type="RefSeq" id="WP_034833753.1">
    <property type="nucleotide sequence ID" value="NZ_JOKH01000001.1"/>
</dbReference>
<dbReference type="SUPFAM" id="SSF54637">
    <property type="entry name" value="Thioesterase/thiol ester dehydrase-isomerase"/>
    <property type="match status" value="1"/>
</dbReference>
<dbReference type="Pfam" id="PF01575">
    <property type="entry name" value="MaoC_dehydratas"/>
    <property type="match status" value="1"/>
</dbReference>
<protein>
    <submittedName>
        <fullName evidence="2">MaoC like domain protein</fullName>
    </submittedName>
</protein>
<dbReference type="STRING" id="1137799.GZ78_07675"/>
<organism evidence="2 3">
    <name type="scientific">Endozoicomonas numazuensis</name>
    <dbReference type="NCBI Taxonomy" id="1137799"/>
    <lineage>
        <taxon>Bacteria</taxon>
        <taxon>Pseudomonadati</taxon>
        <taxon>Pseudomonadota</taxon>
        <taxon>Gammaproteobacteria</taxon>
        <taxon>Oceanospirillales</taxon>
        <taxon>Endozoicomonadaceae</taxon>
        <taxon>Endozoicomonas</taxon>
    </lineage>
</organism>
<evidence type="ECO:0000259" key="1">
    <source>
        <dbReference type="Pfam" id="PF01575"/>
    </source>
</evidence>
<comment type="caution">
    <text evidence="2">The sequence shown here is derived from an EMBL/GenBank/DDBJ whole genome shotgun (WGS) entry which is preliminary data.</text>
</comment>
<dbReference type="PANTHER" id="PTHR42993">
    <property type="entry name" value="MAOC-LIKE DEHYDRATASE DOMAIN-CONTAINING PROTEIN"/>
    <property type="match status" value="1"/>
</dbReference>
<dbReference type="CDD" id="cd03450">
    <property type="entry name" value="NodN"/>
    <property type="match status" value="1"/>
</dbReference>
<dbReference type="eggNOG" id="COG2030">
    <property type="taxonomic scope" value="Bacteria"/>
</dbReference>
<accession>A0A081NMR6</accession>
<gene>
    <name evidence="2" type="ORF">GZ78_07675</name>
</gene>
<dbReference type="AlphaFoldDB" id="A0A081NMR6"/>
<dbReference type="InterPro" id="IPR039375">
    <property type="entry name" value="NodN-like"/>
</dbReference>
<evidence type="ECO:0000313" key="3">
    <source>
        <dbReference type="Proteomes" id="UP000028073"/>
    </source>
</evidence>
<dbReference type="InterPro" id="IPR002539">
    <property type="entry name" value="MaoC-like_dom"/>
</dbReference>
<name>A0A081NMR6_9GAMM</name>
<proteinExistence type="predicted"/>
<dbReference type="Proteomes" id="UP000028073">
    <property type="component" value="Unassembled WGS sequence"/>
</dbReference>
<keyword evidence="3" id="KW-1185">Reference proteome</keyword>
<dbReference type="PANTHER" id="PTHR42993:SF1">
    <property type="entry name" value="MAOC-LIKE DEHYDRATASE DOMAIN-CONTAINING PROTEIN"/>
    <property type="match status" value="1"/>
</dbReference>
<evidence type="ECO:0000313" key="2">
    <source>
        <dbReference type="EMBL" id="KEQ19739.1"/>
    </source>
</evidence>
<dbReference type="InterPro" id="IPR029069">
    <property type="entry name" value="HotDog_dom_sf"/>
</dbReference>
<dbReference type="Gene3D" id="3.10.129.10">
    <property type="entry name" value="Hotdog Thioesterase"/>
    <property type="match status" value="1"/>
</dbReference>
<dbReference type="OrthoDB" id="9801735at2"/>
<dbReference type="EMBL" id="JOKH01000001">
    <property type="protein sequence ID" value="KEQ19739.1"/>
    <property type="molecule type" value="Genomic_DNA"/>
</dbReference>
<reference evidence="2 3" key="1">
    <citation type="submission" date="2014-06" db="EMBL/GenBank/DDBJ databases">
        <title>Whole Genome Sequences of Three Symbiotic Endozoicomonas Bacteria.</title>
        <authorList>
            <person name="Neave M.J."/>
            <person name="Apprill A."/>
            <person name="Voolstra C.R."/>
        </authorList>
    </citation>
    <scope>NUCLEOTIDE SEQUENCE [LARGE SCALE GENOMIC DNA]</scope>
    <source>
        <strain evidence="2 3">DSM 25634</strain>
    </source>
</reference>
<sequence>MKQYQFDDIETLQELVSDEFGAWSQEVTINQELIDLFAELSGDDYWLHTNPEKCAQYSPFKTTIAHGFLTLVLLSKMRTEPTHEVVGFKNMMNAGSNKLRFTGVVPVGSKIHCRSRIKSVAGSPKGTTVTMEQNVHVVGEERPALVYEMMFMYM</sequence>
<feature type="domain" description="MaoC-like" evidence="1">
    <location>
        <begin position="25"/>
        <end position="129"/>
    </location>
</feature>